<organism evidence="8 9">
    <name type="scientific">Caloranaerobacter azorensis H53214</name>
    <dbReference type="NCBI Taxonomy" id="1156417"/>
    <lineage>
        <taxon>Bacteria</taxon>
        <taxon>Bacillati</taxon>
        <taxon>Bacillota</taxon>
        <taxon>Tissierellia</taxon>
        <taxon>Tissierellales</taxon>
        <taxon>Thermohalobacteraceae</taxon>
        <taxon>Caloranaerobacter</taxon>
    </lineage>
</organism>
<evidence type="ECO:0000256" key="4">
    <source>
        <dbReference type="ARBA" id="ARBA00022989"/>
    </source>
</evidence>
<dbReference type="EMBL" id="AZTB01000044">
    <property type="protein sequence ID" value="KGG80008.1"/>
    <property type="molecule type" value="Genomic_DNA"/>
</dbReference>
<dbReference type="SUPFAM" id="SSF103473">
    <property type="entry name" value="MFS general substrate transporter"/>
    <property type="match status" value="1"/>
</dbReference>
<dbReference type="PRINTS" id="PR01035">
    <property type="entry name" value="TCRTETA"/>
</dbReference>
<dbReference type="PANTHER" id="PTHR23506:SF23">
    <property type="entry name" value="GH10249P"/>
    <property type="match status" value="1"/>
</dbReference>
<dbReference type="InterPro" id="IPR011701">
    <property type="entry name" value="MFS"/>
</dbReference>
<dbReference type="InterPro" id="IPR001958">
    <property type="entry name" value="Tet-R_TetA/multi-R_MdtG-like"/>
</dbReference>
<dbReference type="STRING" id="1156417.Y919_08590"/>
<evidence type="ECO:0000259" key="7">
    <source>
        <dbReference type="PROSITE" id="PS50850"/>
    </source>
</evidence>
<feature type="domain" description="Major facilitator superfamily (MFS) profile" evidence="7">
    <location>
        <begin position="1"/>
        <end position="380"/>
    </location>
</feature>
<gene>
    <name evidence="8" type="ORF">Y919_08590</name>
</gene>
<dbReference type="GO" id="GO:0005886">
    <property type="term" value="C:plasma membrane"/>
    <property type="evidence" value="ECO:0007669"/>
    <property type="project" value="UniProtKB-SubCell"/>
</dbReference>
<evidence type="ECO:0000256" key="2">
    <source>
        <dbReference type="ARBA" id="ARBA00022448"/>
    </source>
</evidence>
<protein>
    <recommendedName>
        <fullName evidence="7">Major facilitator superfamily (MFS) profile domain-containing protein</fullName>
    </recommendedName>
</protein>
<dbReference type="AlphaFoldDB" id="A0A096BGY9"/>
<evidence type="ECO:0000313" key="9">
    <source>
        <dbReference type="Proteomes" id="UP000029622"/>
    </source>
</evidence>
<feature type="transmembrane region" description="Helical" evidence="6">
    <location>
        <begin position="136"/>
        <end position="155"/>
    </location>
</feature>
<sequence>MNELKALKKPLYFISFPSAFLSFILPIYALELGSTPIEIGILYSIFSLLAILMRPIVGKWIDKKGRKNGLLIAFGFYITTSLIFLTSKNYKYLFAARILQSIANSFLIISLDAMVSDISNLENKGKNFGIISQYQNRGAFVGSTIGFIIFFNGAFDNPFAYIFGIYLLAATYALFLGIRDIKETLRIQSITVNKEENIKKEFYKYILIMGILAGIESIITPVFMFYLKENITSDLMLISFIFLPGAILSITLPAKLGNLTDNFGRKKLMIVGLLLQSLFIAMIPITKGYYTFMILDIFITMSQLLMSPAIKALVSEITGGFFNGKAYGIYHLSVGIGDIIGPLLGGYIYQNINKNFPFYLQGIALIIISIIIIFSVKEKNK</sequence>
<dbReference type="Proteomes" id="UP000029622">
    <property type="component" value="Unassembled WGS sequence"/>
</dbReference>
<reference evidence="8 9" key="1">
    <citation type="submission" date="2013-12" db="EMBL/GenBank/DDBJ databases">
        <title>Draft genome sequence of Caloranaerobacter sp. H53214.</title>
        <authorList>
            <person name="Jiang L.J."/>
            <person name="Shao Z.Z."/>
            <person name="Long M.N."/>
        </authorList>
    </citation>
    <scope>NUCLEOTIDE SEQUENCE [LARGE SCALE GENOMIC DNA]</scope>
    <source>
        <strain evidence="8 9">H53214</strain>
    </source>
</reference>
<dbReference type="GO" id="GO:0022857">
    <property type="term" value="F:transmembrane transporter activity"/>
    <property type="evidence" value="ECO:0007669"/>
    <property type="project" value="InterPro"/>
</dbReference>
<comment type="subcellular location">
    <subcellularLocation>
        <location evidence="1">Cell membrane</location>
        <topology evidence="1">Multi-pass membrane protein</topology>
    </subcellularLocation>
</comment>
<dbReference type="RefSeq" id="WP_035164010.1">
    <property type="nucleotide sequence ID" value="NZ_AZTB01000044.1"/>
</dbReference>
<dbReference type="InterPro" id="IPR050930">
    <property type="entry name" value="MFS_Vesicular_Transporter"/>
</dbReference>
<feature type="transmembrane region" description="Helical" evidence="6">
    <location>
        <begin position="202"/>
        <end position="223"/>
    </location>
</feature>
<feature type="transmembrane region" description="Helical" evidence="6">
    <location>
        <begin position="69"/>
        <end position="86"/>
    </location>
</feature>
<dbReference type="InterPro" id="IPR036259">
    <property type="entry name" value="MFS_trans_sf"/>
</dbReference>
<dbReference type="Gene3D" id="1.20.1250.20">
    <property type="entry name" value="MFS general substrate transporter like domains"/>
    <property type="match status" value="2"/>
</dbReference>
<proteinExistence type="predicted"/>
<evidence type="ECO:0000256" key="6">
    <source>
        <dbReference type="SAM" id="Phobius"/>
    </source>
</evidence>
<comment type="caution">
    <text evidence="8">The sequence shown here is derived from an EMBL/GenBank/DDBJ whole genome shotgun (WGS) entry which is preliminary data.</text>
</comment>
<keyword evidence="2" id="KW-0813">Transport</keyword>
<feature type="transmembrane region" description="Helical" evidence="6">
    <location>
        <begin position="161"/>
        <end position="181"/>
    </location>
</feature>
<keyword evidence="4 6" id="KW-1133">Transmembrane helix</keyword>
<dbReference type="Pfam" id="PF07690">
    <property type="entry name" value="MFS_1"/>
    <property type="match status" value="1"/>
</dbReference>
<evidence type="ECO:0000256" key="1">
    <source>
        <dbReference type="ARBA" id="ARBA00004651"/>
    </source>
</evidence>
<accession>A0A096BGY9</accession>
<feature type="transmembrane region" description="Helical" evidence="6">
    <location>
        <begin position="356"/>
        <end position="376"/>
    </location>
</feature>
<dbReference type="PANTHER" id="PTHR23506">
    <property type="entry name" value="GH10249P"/>
    <property type="match status" value="1"/>
</dbReference>
<dbReference type="CDD" id="cd17325">
    <property type="entry name" value="MFS_MdtG_SLC18_like"/>
    <property type="match status" value="1"/>
</dbReference>
<dbReference type="InterPro" id="IPR020846">
    <property type="entry name" value="MFS_dom"/>
</dbReference>
<evidence type="ECO:0000256" key="5">
    <source>
        <dbReference type="ARBA" id="ARBA00023136"/>
    </source>
</evidence>
<feature type="transmembrane region" description="Helical" evidence="6">
    <location>
        <begin position="326"/>
        <end position="350"/>
    </location>
</feature>
<dbReference type="PROSITE" id="PS50850">
    <property type="entry name" value="MFS"/>
    <property type="match status" value="1"/>
</dbReference>
<keyword evidence="3 6" id="KW-0812">Transmembrane</keyword>
<feature type="transmembrane region" description="Helical" evidence="6">
    <location>
        <begin position="268"/>
        <end position="286"/>
    </location>
</feature>
<evidence type="ECO:0000256" key="3">
    <source>
        <dbReference type="ARBA" id="ARBA00022692"/>
    </source>
</evidence>
<feature type="transmembrane region" description="Helical" evidence="6">
    <location>
        <begin position="36"/>
        <end position="57"/>
    </location>
</feature>
<name>A0A096BGY9_9FIRM</name>
<feature type="transmembrane region" description="Helical" evidence="6">
    <location>
        <begin position="12"/>
        <end position="30"/>
    </location>
</feature>
<evidence type="ECO:0000313" key="8">
    <source>
        <dbReference type="EMBL" id="KGG80008.1"/>
    </source>
</evidence>
<feature type="transmembrane region" description="Helical" evidence="6">
    <location>
        <begin position="235"/>
        <end position="256"/>
    </location>
</feature>
<keyword evidence="5 6" id="KW-0472">Membrane</keyword>